<dbReference type="Pfam" id="PF18319">
    <property type="entry name" value="Zn_ribbon_PriA"/>
    <property type="match status" value="1"/>
</dbReference>
<comment type="caution">
    <text evidence="15">The sequence shown here is derived from an EMBL/GenBank/DDBJ whole genome shotgun (WGS) entry which is preliminary data.</text>
</comment>
<feature type="domain" description="Helicase C-terminal" evidence="14">
    <location>
        <begin position="552"/>
        <end position="706"/>
    </location>
</feature>
<dbReference type="Pfam" id="PF00270">
    <property type="entry name" value="DEAD"/>
    <property type="match status" value="1"/>
</dbReference>
<evidence type="ECO:0000259" key="13">
    <source>
        <dbReference type="PROSITE" id="PS51192"/>
    </source>
</evidence>
<dbReference type="InterPro" id="IPR042115">
    <property type="entry name" value="PriA_3primeBD_sf"/>
</dbReference>
<dbReference type="NCBIfam" id="TIGR00595">
    <property type="entry name" value="priA"/>
    <property type="match status" value="1"/>
</dbReference>
<feature type="binding site" evidence="12">
    <location>
        <position position="557"/>
    </location>
    <ligand>
        <name>Zn(2+)</name>
        <dbReference type="ChEBI" id="CHEBI:29105"/>
        <label>1</label>
    </ligand>
</feature>
<keyword evidence="4 12" id="KW-0547">Nucleotide-binding</keyword>
<keyword evidence="16" id="KW-1185">Reference proteome</keyword>
<keyword evidence="1 12" id="KW-0639">Primosome</keyword>
<organism evidence="15 16">
    <name type="scientific">Caproicibacter fermentans</name>
    <dbReference type="NCBI Taxonomy" id="2576756"/>
    <lineage>
        <taxon>Bacteria</taxon>
        <taxon>Bacillati</taxon>
        <taxon>Bacillota</taxon>
        <taxon>Clostridia</taxon>
        <taxon>Eubacteriales</taxon>
        <taxon>Acutalibacteraceae</taxon>
        <taxon>Caproicibacter</taxon>
    </lineage>
</organism>
<dbReference type="SMART" id="SM00487">
    <property type="entry name" value="DEXDc"/>
    <property type="match status" value="1"/>
</dbReference>
<dbReference type="GO" id="GO:0006269">
    <property type="term" value="P:DNA replication, synthesis of primer"/>
    <property type="evidence" value="ECO:0007669"/>
    <property type="project" value="UniProtKB-KW"/>
</dbReference>
<dbReference type="EMBL" id="VWXL01000106">
    <property type="protein sequence ID" value="MVB12898.1"/>
    <property type="molecule type" value="Genomic_DNA"/>
</dbReference>
<evidence type="ECO:0000256" key="8">
    <source>
        <dbReference type="ARBA" id="ARBA00022840"/>
    </source>
</evidence>
<dbReference type="GO" id="GO:0006270">
    <property type="term" value="P:DNA replication initiation"/>
    <property type="evidence" value="ECO:0007669"/>
    <property type="project" value="TreeGrafter"/>
</dbReference>
<comment type="catalytic activity">
    <reaction evidence="11 12">
        <text>ATP + H2O = ADP + phosphate + H(+)</text>
        <dbReference type="Rhea" id="RHEA:13065"/>
        <dbReference type="ChEBI" id="CHEBI:15377"/>
        <dbReference type="ChEBI" id="CHEBI:15378"/>
        <dbReference type="ChEBI" id="CHEBI:30616"/>
        <dbReference type="ChEBI" id="CHEBI:43474"/>
        <dbReference type="ChEBI" id="CHEBI:456216"/>
        <dbReference type="EC" id="5.6.2.4"/>
    </reaction>
</comment>
<dbReference type="InterPro" id="IPR014001">
    <property type="entry name" value="Helicase_ATP-bd"/>
</dbReference>
<evidence type="ECO:0000256" key="12">
    <source>
        <dbReference type="HAMAP-Rule" id="MF_00983"/>
    </source>
</evidence>
<feature type="binding site" evidence="12">
    <location>
        <position position="526"/>
    </location>
    <ligand>
        <name>Zn(2+)</name>
        <dbReference type="ChEBI" id="CHEBI:29105"/>
        <label>2</label>
    </ligand>
</feature>
<feature type="binding site" evidence="12">
    <location>
        <position position="517"/>
    </location>
    <ligand>
        <name>Zn(2+)</name>
        <dbReference type="ChEBI" id="CHEBI:29105"/>
        <label>1</label>
    </ligand>
</feature>
<dbReference type="GO" id="GO:1990077">
    <property type="term" value="C:primosome complex"/>
    <property type="evidence" value="ECO:0007669"/>
    <property type="project" value="UniProtKB-UniRule"/>
</dbReference>
<keyword evidence="9 12" id="KW-0238">DNA-binding</keyword>
<feature type="binding site" evidence="12">
    <location>
        <position position="544"/>
    </location>
    <ligand>
        <name>Zn(2+)</name>
        <dbReference type="ChEBI" id="CHEBI:29105"/>
        <label>2</label>
    </ligand>
</feature>
<evidence type="ECO:0000256" key="9">
    <source>
        <dbReference type="ARBA" id="ARBA00023125"/>
    </source>
</evidence>
<dbReference type="GO" id="GO:0008270">
    <property type="term" value="F:zinc ion binding"/>
    <property type="evidence" value="ECO:0007669"/>
    <property type="project" value="UniProtKB-UniRule"/>
</dbReference>
<feature type="binding site" evidence="12">
    <location>
        <position position="520"/>
    </location>
    <ligand>
        <name>Zn(2+)</name>
        <dbReference type="ChEBI" id="CHEBI:29105"/>
        <label>1</label>
    </ligand>
</feature>
<dbReference type="InterPro" id="IPR040498">
    <property type="entry name" value="PriA_CRR"/>
</dbReference>
<comment type="catalytic activity">
    <reaction evidence="12">
        <text>Couples ATP hydrolysis with the unwinding of duplex DNA by translocating in the 3'-5' direction.</text>
        <dbReference type="EC" id="5.6.2.4"/>
    </reaction>
</comment>
<evidence type="ECO:0000256" key="2">
    <source>
        <dbReference type="ARBA" id="ARBA00022705"/>
    </source>
</evidence>
<reference evidence="15 16" key="1">
    <citation type="submission" date="2019-09" db="EMBL/GenBank/DDBJ databases">
        <title>Genome sequence of Clostridium sp. EA1.</title>
        <authorList>
            <person name="Poehlein A."/>
            <person name="Bengelsdorf F.R."/>
            <person name="Daniel R."/>
        </authorList>
    </citation>
    <scope>NUCLEOTIDE SEQUENCE [LARGE SCALE GENOMIC DNA]</scope>
    <source>
        <strain evidence="15 16">EA1</strain>
    </source>
</reference>
<name>A0A6N8I4L3_9FIRM</name>
<feature type="binding site" evidence="12">
    <location>
        <position position="547"/>
    </location>
    <ligand>
        <name>Zn(2+)</name>
        <dbReference type="ChEBI" id="CHEBI:29105"/>
        <label>2</label>
    </ligand>
</feature>
<comment type="cofactor">
    <cofactor evidence="12">
        <name>Zn(2+)</name>
        <dbReference type="ChEBI" id="CHEBI:29105"/>
    </cofactor>
    <text evidence="12">Binds 2 zinc ions per subunit.</text>
</comment>
<dbReference type="OrthoDB" id="9759544at2"/>
<dbReference type="Pfam" id="PF18074">
    <property type="entry name" value="PriA_C"/>
    <property type="match status" value="1"/>
</dbReference>
<dbReference type="PANTHER" id="PTHR30580:SF0">
    <property type="entry name" value="PRIMOSOMAL PROTEIN N"/>
    <property type="match status" value="1"/>
</dbReference>
<dbReference type="PANTHER" id="PTHR30580">
    <property type="entry name" value="PRIMOSOMAL PROTEIN N"/>
    <property type="match status" value="1"/>
</dbReference>
<dbReference type="GO" id="GO:0005524">
    <property type="term" value="F:ATP binding"/>
    <property type="evidence" value="ECO:0007669"/>
    <property type="project" value="UniProtKB-UniRule"/>
</dbReference>
<dbReference type="Proteomes" id="UP000469440">
    <property type="component" value="Unassembled WGS sequence"/>
</dbReference>
<keyword evidence="3 12" id="KW-0479">Metal-binding</keyword>
<comment type="function">
    <text evidence="12">Initiates the restart of stalled replication forks, which reloads the replicative helicase on sites other than the origin of replication. Recognizes and binds to abandoned replication forks and remodels them to uncover a helicase loading site. Promotes assembly of the primosome at these replication forks.</text>
</comment>
<proteinExistence type="inferred from homology"/>
<dbReference type="GO" id="GO:0006302">
    <property type="term" value="P:double-strand break repair"/>
    <property type="evidence" value="ECO:0007669"/>
    <property type="project" value="InterPro"/>
</dbReference>
<dbReference type="RefSeq" id="WP_156991417.1">
    <property type="nucleotide sequence ID" value="NZ_VWXL01000106.1"/>
</dbReference>
<dbReference type="AlphaFoldDB" id="A0A6N8I4L3"/>
<dbReference type="PROSITE" id="PS51194">
    <property type="entry name" value="HELICASE_CTER"/>
    <property type="match status" value="1"/>
</dbReference>
<evidence type="ECO:0000259" key="14">
    <source>
        <dbReference type="PROSITE" id="PS51194"/>
    </source>
</evidence>
<evidence type="ECO:0000256" key="11">
    <source>
        <dbReference type="ARBA" id="ARBA00048988"/>
    </source>
</evidence>
<sequence length="817" mass="91242">MSVAVAKVAVENTVYHFDKLFDYRIPTSLLSEAKEGCRVLVPFGTANSKRQGMILERTEQEGEPDQKLKPIESVLDKEPLLTPEALQMIPWIGEHTFCTLFDAARLFFPAGILFQVSTEYLLAGPAGEIAAKAGEGEEARIVAYLSRRRAVRRDKLLRDVGLAADSSLPERMLRKGLLQKNSVTFRKVGDATRKMVRFTDPQELPKLTPRQKCALEVLRGAGCASLKEICYFSGVTPVVVDALVKKGAAQYFDAEVYRNPYGDVPEGSSSPPAKLTAEQDEAYRNLYSQYRAGQGGVSLLYGVTGSGKTQVFMRLIDRVLEDGRGVIVMVPEISLTPQTISLFHARYGAGVAVFHSGLSLGERLDEWKRVRNGDASIAVGTRSAVFAPFQNLGLIIMDEEQEGTYKSESSPRYHAREAAKYRCAYHKCLLVLASATPSVESYYHAQAGRYTLNVLSERYGSAHLPEVDVVDMNGEAEQGNAGILSGFLAESLRENLRNGMQSILLLNRRGYNTFVSCRSCGHVATCPNCSISLTYHAANNRLMCHYCGYSVPFTRECPNCREEQMRYSGFGTQRAEQQLAELLPEARILRLDADSTMTRFAYDKKLKQFSEGAYDIIVGTQMVAKGLDFENVTLVGVLSADQSLYGDDFRSYERAFDLLTQVVGRSGRGKFTGRAVIQTFTPENDIIRLAADQNYAEFYRREIALRKSLLYPPFSDICVIGFVGRREEKVRAASEAFFTLLCTTARDDYADQPLRVLSPSPALVGRVSNRYRYKLILKCRDNKRIRRMISDLLIRFSSDRSYSDVTVFPDMNPETIL</sequence>
<dbReference type="GO" id="GO:0016787">
    <property type="term" value="F:hydrolase activity"/>
    <property type="evidence" value="ECO:0007669"/>
    <property type="project" value="UniProtKB-KW"/>
</dbReference>
<dbReference type="InterPro" id="IPR041236">
    <property type="entry name" value="PriA_C"/>
</dbReference>
<keyword evidence="8 12" id="KW-0067">ATP-binding</keyword>
<feature type="binding site" evidence="12">
    <location>
        <position position="560"/>
    </location>
    <ligand>
        <name>Zn(2+)</name>
        <dbReference type="ChEBI" id="CHEBI:29105"/>
        <label>1</label>
    </ligand>
</feature>
<dbReference type="SMART" id="SM00490">
    <property type="entry name" value="HELICc"/>
    <property type="match status" value="1"/>
</dbReference>
<dbReference type="HAMAP" id="MF_00983">
    <property type="entry name" value="PriA"/>
    <property type="match status" value="1"/>
</dbReference>
<evidence type="ECO:0000256" key="7">
    <source>
        <dbReference type="ARBA" id="ARBA00022833"/>
    </source>
</evidence>
<dbReference type="Pfam" id="PF17764">
    <property type="entry name" value="PriA_3primeBD"/>
    <property type="match status" value="1"/>
</dbReference>
<keyword evidence="10 12" id="KW-0413">Isomerase</keyword>
<dbReference type="GO" id="GO:0003677">
    <property type="term" value="F:DNA binding"/>
    <property type="evidence" value="ECO:0007669"/>
    <property type="project" value="UniProtKB-UniRule"/>
</dbReference>
<evidence type="ECO:0000313" key="15">
    <source>
        <dbReference type="EMBL" id="MVB12898.1"/>
    </source>
</evidence>
<evidence type="ECO:0000256" key="4">
    <source>
        <dbReference type="ARBA" id="ARBA00022741"/>
    </source>
</evidence>
<feature type="domain" description="Helicase ATP-binding" evidence="13">
    <location>
        <begin position="289"/>
        <end position="455"/>
    </location>
</feature>
<dbReference type="InterPro" id="IPR041222">
    <property type="entry name" value="PriA_3primeBD"/>
</dbReference>
<gene>
    <name evidence="12 15" type="primary">priA</name>
    <name evidence="15" type="ORF">CAFE_36450</name>
</gene>
<evidence type="ECO:0000256" key="5">
    <source>
        <dbReference type="ARBA" id="ARBA00022801"/>
    </source>
</evidence>
<evidence type="ECO:0000256" key="1">
    <source>
        <dbReference type="ARBA" id="ARBA00022515"/>
    </source>
</evidence>
<dbReference type="InterPro" id="IPR027417">
    <property type="entry name" value="P-loop_NTPase"/>
</dbReference>
<dbReference type="Pfam" id="PF00271">
    <property type="entry name" value="Helicase_C"/>
    <property type="match status" value="1"/>
</dbReference>
<evidence type="ECO:0000256" key="6">
    <source>
        <dbReference type="ARBA" id="ARBA00022806"/>
    </source>
</evidence>
<dbReference type="FunFam" id="3.40.50.300:FF:000489">
    <property type="entry name" value="Primosome assembly protein PriA"/>
    <property type="match status" value="1"/>
</dbReference>
<dbReference type="InterPro" id="IPR001650">
    <property type="entry name" value="Helicase_C-like"/>
</dbReference>
<keyword evidence="2 12" id="KW-0235">DNA replication</keyword>
<dbReference type="GO" id="GO:0006310">
    <property type="term" value="P:DNA recombination"/>
    <property type="evidence" value="ECO:0007669"/>
    <property type="project" value="InterPro"/>
</dbReference>
<dbReference type="InterPro" id="IPR011545">
    <property type="entry name" value="DEAD/DEAH_box_helicase_dom"/>
</dbReference>
<evidence type="ECO:0000256" key="10">
    <source>
        <dbReference type="ARBA" id="ARBA00023235"/>
    </source>
</evidence>
<protein>
    <recommendedName>
        <fullName evidence="12">Replication restart protein PriA</fullName>
    </recommendedName>
    <alternativeName>
        <fullName evidence="12">ATP-dependent DNA helicase PriA</fullName>
        <ecNumber evidence="12">5.6.2.4</ecNumber>
    </alternativeName>
    <alternativeName>
        <fullName evidence="12">DNA 3'-5' helicase PriA</fullName>
    </alternativeName>
</protein>
<dbReference type="Gene3D" id="3.40.50.300">
    <property type="entry name" value="P-loop containing nucleotide triphosphate hydrolases"/>
    <property type="match status" value="2"/>
</dbReference>
<dbReference type="FunFam" id="3.40.1440.60:FF:000001">
    <property type="entry name" value="Primosomal protein N"/>
    <property type="match status" value="1"/>
</dbReference>
<dbReference type="CDD" id="cd18804">
    <property type="entry name" value="SF2_C_priA"/>
    <property type="match status" value="1"/>
</dbReference>
<dbReference type="SUPFAM" id="SSF52540">
    <property type="entry name" value="P-loop containing nucleoside triphosphate hydrolases"/>
    <property type="match status" value="2"/>
</dbReference>
<comment type="similarity">
    <text evidence="12">Belongs to the helicase family. PriA subfamily.</text>
</comment>
<dbReference type="CDD" id="cd17929">
    <property type="entry name" value="DEXHc_priA"/>
    <property type="match status" value="1"/>
</dbReference>
<dbReference type="GO" id="GO:0043138">
    <property type="term" value="F:3'-5' DNA helicase activity"/>
    <property type="evidence" value="ECO:0007669"/>
    <property type="project" value="UniProtKB-EC"/>
</dbReference>
<dbReference type="InterPro" id="IPR005259">
    <property type="entry name" value="PriA"/>
</dbReference>
<dbReference type="Gene3D" id="3.40.1440.60">
    <property type="entry name" value="PriA, 3(prime) DNA-binding domain"/>
    <property type="match status" value="1"/>
</dbReference>
<evidence type="ECO:0000313" key="16">
    <source>
        <dbReference type="Proteomes" id="UP000469440"/>
    </source>
</evidence>
<keyword evidence="6 12" id="KW-0347">Helicase</keyword>
<dbReference type="EC" id="5.6.2.4" evidence="12"/>
<keyword evidence="5 12" id="KW-0378">Hydrolase</keyword>
<evidence type="ECO:0000256" key="3">
    <source>
        <dbReference type="ARBA" id="ARBA00022723"/>
    </source>
</evidence>
<keyword evidence="7 12" id="KW-0862">Zinc</keyword>
<feature type="binding site" evidence="12">
    <location>
        <position position="529"/>
    </location>
    <ligand>
        <name>Zn(2+)</name>
        <dbReference type="ChEBI" id="CHEBI:29105"/>
        <label>2</label>
    </ligand>
</feature>
<accession>A0A6N8I4L3</accession>
<dbReference type="PROSITE" id="PS51192">
    <property type="entry name" value="HELICASE_ATP_BIND_1"/>
    <property type="match status" value="1"/>
</dbReference>
<comment type="subunit">
    <text evidence="12">Component of the replication restart primosome.</text>
</comment>